<comment type="caution">
    <text evidence="1">The sequence shown here is derived from an EMBL/GenBank/DDBJ whole genome shotgun (WGS) entry which is preliminary data.</text>
</comment>
<sequence>MKKFVRAHYSDSFYFTNLIANRHANIAIFHVEKENPDCKSNRGLGEVCNPLRQSVANPVT</sequence>
<protein>
    <submittedName>
        <fullName evidence="1">Uncharacterized protein</fullName>
    </submittedName>
</protein>
<proteinExistence type="predicted"/>
<evidence type="ECO:0000313" key="1">
    <source>
        <dbReference type="EMBL" id="MBE8716314.1"/>
    </source>
</evidence>
<gene>
    <name evidence="1" type="ORF">C4F51_03830</name>
</gene>
<evidence type="ECO:0000313" key="2">
    <source>
        <dbReference type="Proteomes" id="UP000652567"/>
    </source>
</evidence>
<dbReference type="Proteomes" id="UP000652567">
    <property type="component" value="Unassembled WGS sequence"/>
</dbReference>
<keyword evidence="2" id="KW-1185">Reference proteome</keyword>
<dbReference type="EMBL" id="PRDL01000001">
    <property type="protein sequence ID" value="MBE8716314.1"/>
    <property type="molecule type" value="Genomic_DNA"/>
</dbReference>
<dbReference type="AlphaFoldDB" id="A0A928V562"/>
<organism evidence="1 2">
    <name type="scientific">Cellvibrio polysaccharolyticus</name>
    <dbReference type="NCBI Taxonomy" id="2082724"/>
    <lineage>
        <taxon>Bacteria</taxon>
        <taxon>Pseudomonadati</taxon>
        <taxon>Pseudomonadota</taxon>
        <taxon>Gammaproteobacteria</taxon>
        <taxon>Cellvibrionales</taxon>
        <taxon>Cellvibrionaceae</taxon>
        <taxon>Cellvibrio</taxon>
    </lineage>
</organism>
<reference evidence="1" key="1">
    <citation type="submission" date="2018-07" db="EMBL/GenBank/DDBJ databases">
        <title>Genome assembly of strain Ka43.</title>
        <authorList>
            <person name="Kukolya J."/>
            <person name="Nagy I."/>
            <person name="Horvath B."/>
            <person name="Toth A."/>
        </authorList>
    </citation>
    <scope>NUCLEOTIDE SEQUENCE</scope>
    <source>
        <strain evidence="1">KB43</strain>
    </source>
</reference>
<accession>A0A928V562</accession>
<name>A0A928V562_9GAMM</name>